<dbReference type="Proteomes" id="UP000504714">
    <property type="component" value="Unassembled WGS sequence"/>
</dbReference>
<protein>
    <submittedName>
        <fullName evidence="1">Uncharacterized protein</fullName>
    </submittedName>
</protein>
<evidence type="ECO:0000313" key="1">
    <source>
        <dbReference type="EMBL" id="GFN45753.1"/>
    </source>
</evidence>
<dbReference type="RefSeq" id="WP_176487584.1">
    <property type="nucleotide sequence ID" value="NZ_BLXO01000002.1"/>
</dbReference>
<evidence type="ECO:0000313" key="2">
    <source>
        <dbReference type="Proteomes" id="UP000504714"/>
    </source>
</evidence>
<reference evidence="1 2" key="1">
    <citation type="submission" date="2020-06" db="EMBL/GenBank/DDBJ databases">
        <title>The genome sequence of Candidatus Regiella insecticola strain Tut.</title>
        <authorList>
            <person name="Nikoh N."/>
            <person name="Tsuchida T."/>
            <person name="Koga R."/>
            <person name="Oshima K."/>
            <person name="Hattori M."/>
            <person name="Fukatsu T."/>
        </authorList>
    </citation>
    <scope>NUCLEOTIDE SEQUENCE [LARGE SCALE GENOMIC DNA]</scope>
    <source>
        <strain evidence="1 2">Tut</strain>
    </source>
</reference>
<gene>
    <name evidence="1" type="ORF">RINTU1_10510</name>
</gene>
<name>A0A6L2ZLN5_9ENTR</name>
<sequence>MELALHRKFPVEVIQALLIAGADPSGEDLSLAIRIGAPVEVIQKLKLAQKIPGTTVSLFKFMTEKDRNNLINYLEDPKIEKAVLQAIKDEDLQLSDLLQSQFEKTKQREVTNL</sequence>
<accession>A0A6L2ZLN5</accession>
<comment type="caution">
    <text evidence="1">The sequence shown here is derived from an EMBL/GenBank/DDBJ whole genome shotgun (WGS) entry which is preliminary data.</text>
</comment>
<organism evidence="1 2">
    <name type="scientific">Candidatus Regiella insecticola</name>
    <dbReference type="NCBI Taxonomy" id="138073"/>
    <lineage>
        <taxon>Bacteria</taxon>
        <taxon>Pseudomonadati</taxon>
        <taxon>Pseudomonadota</taxon>
        <taxon>Gammaproteobacteria</taxon>
        <taxon>Enterobacterales</taxon>
        <taxon>Enterobacteriaceae</taxon>
        <taxon>aphid secondary symbionts</taxon>
        <taxon>Candidatus Regiella</taxon>
    </lineage>
</organism>
<dbReference type="AlphaFoldDB" id="A0A6L2ZLN5"/>
<dbReference type="EMBL" id="BLXO01000002">
    <property type="protein sequence ID" value="GFN45753.1"/>
    <property type="molecule type" value="Genomic_DNA"/>
</dbReference>
<proteinExistence type="predicted"/>